<evidence type="ECO:0000256" key="6">
    <source>
        <dbReference type="ARBA" id="ARBA00022741"/>
    </source>
</evidence>
<proteinExistence type="inferred from homology"/>
<dbReference type="InterPro" id="IPR018095">
    <property type="entry name" value="Thymidylate_kin_CS"/>
</dbReference>
<dbReference type="HAMAP" id="MF_00165">
    <property type="entry name" value="Thymidylate_kinase"/>
    <property type="match status" value="1"/>
</dbReference>
<keyword evidence="8" id="KW-0067">ATP-binding</keyword>
<dbReference type="PROSITE" id="PS01331">
    <property type="entry name" value="THYMIDYLATE_KINASE"/>
    <property type="match status" value="1"/>
</dbReference>
<dbReference type="EMBL" id="VSSQ01000263">
    <property type="protein sequence ID" value="MPL88698.1"/>
    <property type="molecule type" value="Genomic_DNA"/>
</dbReference>
<dbReference type="PANTHER" id="PTHR10344">
    <property type="entry name" value="THYMIDYLATE KINASE"/>
    <property type="match status" value="1"/>
</dbReference>
<dbReference type="EC" id="2.7.4.9" evidence="3"/>
<dbReference type="GO" id="GO:0006233">
    <property type="term" value="P:dTDP biosynthetic process"/>
    <property type="evidence" value="ECO:0007669"/>
    <property type="project" value="InterPro"/>
</dbReference>
<dbReference type="CDD" id="cd01672">
    <property type="entry name" value="TMPK"/>
    <property type="match status" value="1"/>
</dbReference>
<dbReference type="GO" id="GO:0005524">
    <property type="term" value="F:ATP binding"/>
    <property type="evidence" value="ECO:0007669"/>
    <property type="project" value="UniProtKB-KW"/>
</dbReference>
<comment type="similarity">
    <text evidence="2">Belongs to the thymidylate kinase family.</text>
</comment>
<name>A0A644VBI5_9ZZZZ</name>
<keyword evidence="7 10" id="KW-0418">Kinase</keyword>
<dbReference type="GO" id="GO:0005737">
    <property type="term" value="C:cytoplasm"/>
    <property type="evidence" value="ECO:0007669"/>
    <property type="project" value="TreeGrafter"/>
</dbReference>
<gene>
    <name evidence="10" type="primary">tmk_9</name>
    <name evidence="10" type="ORF">SDC9_34724</name>
</gene>
<keyword evidence="6" id="KW-0547">Nucleotide-binding</keyword>
<dbReference type="InterPro" id="IPR039430">
    <property type="entry name" value="Thymidylate_kin-like_dom"/>
</dbReference>
<reference evidence="10" key="1">
    <citation type="submission" date="2019-08" db="EMBL/GenBank/DDBJ databases">
        <authorList>
            <person name="Kucharzyk K."/>
            <person name="Murdoch R.W."/>
            <person name="Higgins S."/>
            <person name="Loffler F."/>
        </authorList>
    </citation>
    <scope>NUCLEOTIDE SEQUENCE</scope>
</reference>
<comment type="caution">
    <text evidence="10">The sequence shown here is derived from an EMBL/GenBank/DDBJ whole genome shotgun (WGS) entry which is preliminary data.</text>
</comment>
<evidence type="ECO:0000256" key="4">
    <source>
        <dbReference type="ARBA" id="ARBA00022679"/>
    </source>
</evidence>
<dbReference type="NCBIfam" id="TIGR00041">
    <property type="entry name" value="DTMP_kinase"/>
    <property type="match status" value="1"/>
</dbReference>
<keyword evidence="4 10" id="KW-0808">Transferase</keyword>
<evidence type="ECO:0000259" key="9">
    <source>
        <dbReference type="Pfam" id="PF02223"/>
    </source>
</evidence>
<sequence length="246" mass="28332">MVIILSLLFCLTLFSVTNIAVLIMLIVLEGLDGAGKSTQIELLRRYFEERGREVRFLHFPRYDSPVYGDLISRFLRGELGGIEEVHPFLIALLFAGDRGDASSQIKEWLESGCVVILDRYLYSNIAFQCAKINDFDRAEELRNWIFQAEYGHFGIPRPDKNLFLDVPLSFVDSKLNGNRSGGDREYLKGARDIHEESIKFQERVRDVYIDECGRGEGLRRIDCSSPEGDMLKPEEIFERIRENIEL</sequence>
<evidence type="ECO:0000256" key="8">
    <source>
        <dbReference type="ARBA" id="ARBA00022840"/>
    </source>
</evidence>
<dbReference type="Pfam" id="PF02223">
    <property type="entry name" value="Thymidylate_kin"/>
    <property type="match status" value="1"/>
</dbReference>
<keyword evidence="5" id="KW-0545">Nucleotide biosynthesis</keyword>
<dbReference type="InterPro" id="IPR018094">
    <property type="entry name" value="Thymidylate_kinase"/>
</dbReference>
<evidence type="ECO:0000313" key="10">
    <source>
        <dbReference type="EMBL" id="MPL88698.1"/>
    </source>
</evidence>
<dbReference type="GO" id="GO:0004798">
    <property type="term" value="F:dTMP kinase activity"/>
    <property type="evidence" value="ECO:0007669"/>
    <property type="project" value="UniProtKB-EC"/>
</dbReference>
<evidence type="ECO:0000256" key="5">
    <source>
        <dbReference type="ARBA" id="ARBA00022727"/>
    </source>
</evidence>
<feature type="domain" description="Thymidylate kinase-like" evidence="9">
    <location>
        <begin position="28"/>
        <end position="226"/>
    </location>
</feature>
<evidence type="ECO:0000256" key="1">
    <source>
        <dbReference type="ARBA" id="ARBA00004992"/>
    </source>
</evidence>
<dbReference type="SUPFAM" id="SSF52540">
    <property type="entry name" value="P-loop containing nucleoside triphosphate hydrolases"/>
    <property type="match status" value="1"/>
</dbReference>
<dbReference type="GO" id="GO:0006235">
    <property type="term" value="P:dTTP biosynthetic process"/>
    <property type="evidence" value="ECO:0007669"/>
    <property type="project" value="TreeGrafter"/>
</dbReference>
<dbReference type="PANTHER" id="PTHR10344:SF1">
    <property type="entry name" value="THYMIDYLATE KINASE"/>
    <property type="match status" value="1"/>
</dbReference>
<evidence type="ECO:0000256" key="7">
    <source>
        <dbReference type="ARBA" id="ARBA00022777"/>
    </source>
</evidence>
<evidence type="ECO:0000256" key="3">
    <source>
        <dbReference type="ARBA" id="ARBA00012980"/>
    </source>
</evidence>
<protein>
    <recommendedName>
        <fullName evidence="3">dTMP kinase</fullName>
        <ecNumber evidence="3">2.7.4.9</ecNumber>
    </recommendedName>
</protein>
<organism evidence="10">
    <name type="scientific">bioreactor metagenome</name>
    <dbReference type="NCBI Taxonomy" id="1076179"/>
    <lineage>
        <taxon>unclassified sequences</taxon>
        <taxon>metagenomes</taxon>
        <taxon>ecological metagenomes</taxon>
    </lineage>
</organism>
<dbReference type="GO" id="GO:0006227">
    <property type="term" value="P:dUDP biosynthetic process"/>
    <property type="evidence" value="ECO:0007669"/>
    <property type="project" value="TreeGrafter"/>
</dbReference>
<accession>A0A644VBI5</accession>
<dbReference type="AlphaFoldDB" id="A0A644VBI5"/>
<evidence type="ECO:0000256" key="2">
    <source>
        <dbReference type="ARBA" id="ARBA00009776"/>
    </source>
</evidence>
<dbReference type="Gene3D" id="3.40.50.300">
    <property type="entry name" value="P-loop containing nucleotide triphosphate hydrolases"/>
    <property type="match status" value="1"/>
</dbReference>
<comment type="pathway">
    <text evidence="1">Pyrimidine metabolism; dTTP biosynthesis.</text>
</comment>
<dbReference type="InterPro" id="IPR027417">
    <property type="entry name" value="P-loop_NTPase"/>
</dbReference>